<dbReference type="GO" id="GO:0042773">
    <property type="term" value="P:ATP synthesis coupled electron transport"/>
    <property type="evidence" value="ECO:0007669"/>
    <property type="project" value="TreeGrafter"/>
</dbReference>
<comment type="function">
    <text evidence="13">Subunits I and II form the functional core of the enzyme complex. Electrons originating in cytochrome c are transferred via heme a and Cu(A) to the binuclear center formed by heme a3 and Cu(B).</text>
</comment>
<keyword evidence="5 12" id="KW-0812">Transmembrane</keyword>
<dbReference type="PROSITE" id="PS50999">
    <property type="entry name" value="COX2_TM"/>
    <property type="match status" value="1"/>
</dbReference>
<evidence type="ECO:0000313" key="17">
    <source>
        <dbReference type="EMBL" id="APW60091.1"/>
    </source>
</evidence>
<dbReference type="Gene3D" id="2.60.40.420">
    <property type="entry name" value="Cupredoxins - blue copper proteins"/>
    <property type="match status" value="1"/>
</dbReference>
<evidence type="ECO:0000256" key="12">
    <source>
        <dbReference type="RuleBase" id="RU000456"/>
    </source>
</evidence>
<evidence type="ECO:0000256" key="6">
    <source>
        <dbReference type="ARBA" id="ARBA00022723"/>
    </source>
</evidence>
<dbReference type="Pfam" id="PF02790">
    <property type="entry name" value="COX2_TM"/>
    <property type="match status" value="1"/>
</dbReference>
<keyword evidence="18" id="KW-1185">Reference proteome</keyword>
<evidence type="ECO:0000256" key="8">
    <source>
        <dbReference type="ARBA" id="ARBA00022982"/>
    </source>
</evidence>
<evidence type="ECO:0000256" key="9">
    <source>
        <dbReference type="ARBA" id="ARBA00022989"/>
    </source>
</evidence>
<dbReference type="GO" id="GO:0005886">
    <property type="term" value="C:plasma membrane"/>
    <property type="evidence" value="ECO:0007669"/>
    <property type="project" value="UniProtKB-SubCell"/>
</dbReference>
<keyword evidence="17" id="KW-0560">Oxidoreductase</keyword>
<dbReference type="GO" id="GO:0004129">
    <property type="term" value="F:cytochrome-c oxidase activity"/>
    <property type="evidence" value="ECO:0007669"/>
    <property type="project" value="UniProtKB-EC"/>
</dbReference>
<keyword evidence="6 13" id="KW-0479">Metal-binding</keyword>
<evidence type="ECO:0000259" key="16">
    <source>
        <dbReference type="PROSITE" id="PS50999"/>
    </source>
</evidence>
<feature type="transmembrane region" description="Helical" evidence="14">
    <location>
        <begin position="6"/>
        <end position="30"/>
    </location>
</feature>
<organism evidence="17 18">
    <name type="scientific">Paludisphaera borealis</name>
    <dbReference type="NCBI Taxonomy" id="1387353"/>
    <lineage>
        <taxon>Bacteria</taxon>
        <taxon>Pseudomonadati</taxon>
        <taxon>Planctomycetota</taxon>
        <taxon>Planctomycetia</taxon>
        <taxon>Isosphaerales</taxon>
        <taxon>Isosphaeraceae</taxon>
        <taxon>Paludisphaera</taxon>
    </lineage>
</organism>
<keyword evidence="11 14" id="KW-0472">Membrane</keyword>
<evidence type="ECO:0000256" key="1">
    <source>
        <dbReference type="ARBA" id="ARBA00004141"/>
    </source>
</evidence>
<protein>
    <recommendedName>
        <fullName evidence="13">Cytochrome c oxidase subunit 2</fullName>
        <ecNumber evidence="13">7.1.1.9</ecNumber>
    </recommendedName>
</protein>
<dbReference type="STRING" id="1387353.BSF38_01554"/>
<dbReference type="PROSITE" id="PS50857">
    <property type="entry name" value="COX2_CUA"/>
    <property type="match status" value="1"/>
</dbReference>
<feature type="transmembrane region" description="Helical" evidence="14">
    <location>
        <begin position="51"/>
        <end position="73"/>
    </location>
</feature>
<dbReference type="InterPro" id="IPR002429">
    <property type="entry name" value="CcO_II-like_C"/>
</dbReference>
<dbReference type="SUPFAM" id="SSF49503">
    <property type="entry name" value="Cupredoxins"/>
    <property type="match status" value="1"/>
</dbReference>
<gene>
    <name evidence="17" type="primary">coxM</name>
    <name evidence="17" type="ORF">BSF38_01554</name>
</gene>
<evidence type="ECO:0000256" key="7">
    <source>
        <dbReference type="ARBA" id="ARBA00022967"/>
    </source>
</evidence>
<dbReference type="GO" id="GO:0016491">
    <property type="term" value="F:oxidoreductase activity"/>
    <property type="evidence" value="ECO:0007669"/>
    <property type="project" value="UniProtKB-KW"/>
</dbReference>
<dbReference type="InterPro" id="IPR008972">
    <property type="entry name" value="Cupredoxin"/>
</dbReference>
<feature type="domain" description="Cytochrome oxidase subunit II copper A binding" evidence="15">
    <location>
        <begin position="134"/>
        <end position="255"/>
    </location>
</feature>
<proteinExistence type="inferred from homology"/>
<evidence type="ECO:0000313" key="18">
    <source>
        <dbReference type="Proteomes" id="UP000186309"/>
    </source>
</evidence>
<dbReference type="InterPro" id="IPR045187">
    <property type="entry name" value="CcO_II"/>
</dbReference>
<evidence type="ECO:0000256" key="3">
    <source>
        <dbReference type="ARBA" id="ARBA00022448"/>
    </source>
</evidence>
<dbReference type="RefSeq" id="WP_076344488.1">
    <property type="nucleotide sequence ID" value="NZ_CP019082.1"/>
</dbReference>
<keyword evidence="8 12" id="KW-0249">Electron transport</keyword>
<sequence length="274" mass="31024">MRYWSILFAVAAVFSVGAFVYAPFSADWWLPNVAGDPYHVVSTFGKEIDSLYFIILGITGVAFIGTQIVLVWVQYRYVDEIGPDGKPTRPAQYFHGSQRLEVVWTIIPAAILVFLALYQMDTWASIKLRSATPRVPVLAEITGRQFQWVIKYPGPDGKLNTADDLFTVSDLHFVKNQTALIQLKSSDVLHSFFLPQMRIKQDAVPGMTIPVWFDADTAGHYELVCAELCGWGHYKMRGHVTVHETEEEFQKWQADQLAEQNRSQLSMASESQGR</sequence>
<reference evidence="18" key="1">
    <citation type="submission" date="2016-12" db="EMBL/GenBank/DDBJ databases">
        <title>Comparative genomics of four Isosphaeraceae planctomycetes: a common pool of plasmids and glycoside hydrolase genes.</title>
        <authorList>
            <person name="Ivanova A."/>
        </authorList>
    </citation>
    <scope>NUCLEOTIDE SEQUENCE [LARGE SCALE GENOMIC DNA]</scope>
    <source>
        <strain evidence="18">PX4</strain>
    </source>
</reference>
<evidence type="ECO:0000256" key="5">
    <source>
        <dbReference type="ARBA" id="ARBA00022692"/>
    </source>
</evidence>
<keyword evidence="10 13" id="KW-0186">Copper</keyword>
<keyword evidence="9 14" id="KW-1133">Transmembrane helix</keyword>
<dbReference type="Gene3D" id="1.10.287.90">
    <property type="match status" value="1"/>
</dbReference>
<dbReference type="GO" id="GO:0005507">
    <property type="term" value="F:copper ion binding"/>
    <property type="evidence" value="ECO:0007669"/>
    <property type="project" value="InterPro"/>
</dbReference>
<dbReference type="InterPro" id="IPR001505">
    <property type="entry name" value="Copper_CuA"/>
</dbReference>
<evidence type="ECO:0000256" key="14">
    <source>
        <dbReference type="SAM" id="Phobius"/>
    </source>
</evidence>
<keyword evidence="7" id="KW-1278">Translocase</keyword>
<evidence type="ECO:0000256" key="4">
    <source>
        <dbReference type="ARBA" id="ARBA00022660"/>
    </source>
</evidence>
<dbReference type="Pfam" id="PF00116">
    <property type="entry name" value="COX2"/>
    <property type="match status" value="1"/>
</dbReference>
<keyword evidence="4 12" id="KW-0679">Respiratory chain</keyword>
<dbReference type="PANTHER" id="PTHR22888:SF9">
    <property type="entry name" value="CYTOCHROME C OXIDASE SUBUNIT 2"/>
    <property type="match status" value="1"/>
</dbReference>
<evidence type="ECO:0000256" key="10">
    <source>
        <dbReference type="ARBA" id="ARBA00023008"/>
    </source>
</evidence>
<dbReference type="OrthoDB" id="9773456at2"/>
<dbReference type="EC" id="7.1.1.9" evidence="13"/>
<dbReference type="SUPFAM" id="SSF81464">
    <property type="entry name" value="Cytochrome c oxidase subunit II-like, transmembrane region"/>
    <property type="match status" value="1"/>
</dbReference>
<evidence type="ECO:0000256" key="2">
    <source>
        <dbReference type="ARBA" id="ARBA00007866"/>
    </source>
</evidence>
<feature type="domain" description="Cytochrome oxidase subunit II transmembrane region profile" evidence="16">
    <location>
        <begin position="26"/>
        <end position="130"/>
    </location>
</feature>
<feature type="transmembrane region" description="Helical" evidence="14">
    <location>
        <begin position="102"/>
        <end position="120"/>
    </location>
</feature>
<name>A0A1U7CME4_9BACT</name>
<accession>A0A1U7CME4</accession>
<dbReference type="InterPro" id="IPR036257">
    <property type="entry name" value="Cyt_c_oxidase_su2_TM_sf"/>
</dbReference>
<dbReference type="PANTHER" id="PTHR22888">
    <property type="entry name" value="CYTOCHROME C OXIDASE, SUBUNIT II"/>
    <property type="match status" value="1"/>
</dbReference>
<dbReference type="EMBL" id="CP019082">
    <property type="protein sequence ID" value="APW60091.1"/>
    <property type="molecule type" value="Genomic_DNA"/>
</dbReference>
<comment type="catalytic activity">
    <reaction evidence="13">
        <text>4 Fe(II)-[cytochrome c] + O2 + 8 H(+)(in) = 4 Fe(III)-[cytochrome c] + 2 H2O + 4 H(+)(out)</text>
        <dbReference type="Rhea" id="RHEA:11436"/>
        <dbReference type="Rhea" id="RHEA-COMP:10350"/>
        <dbReference type="Rhea" id="RHEA-COMP:14399"/>
        <dbReference type="ChEBI" id="CHEBI:15377"/>
        <dbReference type="ChEBI" id="CHEBI:15378"/>
        <dbReference type="ChEBI" id="CHEBI:15379"/>
        <dbReference type="ChEBI" id="CHEBI:29033"/>
        <dbReference type="ChEBI" id="CHEBI:29034"/>
        <dbReference type="EC" id="7.1.1.9"/>
    </reaction>
</comment>
<comment type="similarity">
    <text evidence="2 12">Belongs to the cytochrome c oxidase subunit 2 family.</text>
</comment>
<comment type="cofactor">
    <cofactor evidence="13">
        <name>Cu cation</name>
        <dbReference type="ChEBI" id="CHEBI:23378"/>
    </cofactor>
    <text evidence="13">Binds a copper A center.</text>
</comment>
<dbReference type="Proteomes" id="UP000186309">
    <property type="component" value="Chromosome"/>
</dbReference>
<dbReference type="KEGG" id="pbor:BSF38_01554"/>
<dbReference type="CDD" id="cd13919">
    <property type="entry name" value="CuRO_HCO_II_like_5"/>
    <property type="match status" value="1"/>
</dbReference>
<keyword evidence="3 12" id="KW-0813">Transport</keyword>
<evidence type="ECO:0000256" key="13">
    <source>
        <dbReference type="RuleBase" id="RU004024"/>
    </source>
</evidence>
<evidence type="ECO:0000259" key="15">
    <source>
        <dbReference type="PROSITE" id="PS50857"/>
    </source>
</evidence>
<dbReference type="PRINTS" id="PR01166">
    <property type="entry name" value="CYCOXIDASEII"/>
</dbReference>
<dbReference type="InterPro" id="IPR011759">
    <property type="entry name" value="Cyt_c_oxidase_su2_TM_dom"/>
</dbReference>
<dbReference type="AlphaFoldDB" id="A0A1U7CME4"/>
<evidence type="ECO:0000256" key="11">
    <source>
        <dbReference type="ARBA" id="ARBA00023136"/>
    </source>
</evidence>
<comment type="subcellular location">
    <subcellularLocation>
        <location evidence="12">Cell membrane</location>
        <topology evidence="12">Multi-pass membrane protein</topology>
    </subcellularLocation>
    <subcellularLocation>
        <location evidence="1">Membrane</location>
        <topology evidence="1">Multi-pass membrane protein</topology>
    </subcellularLocation>
</comment>
<dbReference type="PROSITE" id="PS00078">
    <property type="entry name" value="COX2"/>
    <property type="match status" value="1"/>
</dbReference>